<dbReference type="GO" id="GO:0005507">
    <property type="term" value="F:copper ion binding"/>
    <property type="evidence" value="ECO:0007669"/>
    <property type="project" value="InterPro"/>
</dbReference>
<dbReference type="InterPro" id="IPR045087">
    <property type="entry name" value="Cu-oxidase_fam"/>
</dbReference>
<reference evidence="3 4" key="1">
    <citation type="submission" date="2020-06" db="EMBL/GenBank/DDBJ databases">
        <title>Transcriptomic and genomic resources for Thalictrum thalictroides and T. hernandezii: Facilitating candidate gene discovery in an emerging model plant lineage.</title>
        <authorList>
            <person name="Arias T."/>
            <person name="Riano-Pachon D.M."/>
            <person name="Di Stilio V.S."/>
        </authorList>
    </citation>
    <scope>NUCLEOTIDE SEQUENCE [LARGE SCALE GENOMIC DNA]</scope>
    <source>
        <strain evidence="4">cv. WT478/WT964</strain>
        <tissue evidence="3">Leaves</tissue>
    </source>
</reference>
<dbReference type="Proteomes" id="UP000554482">
    <property type="component" value="Unassembled WGS sequence"/>
</dbReference>
<dbReference type="OrthoDB" id="2121828at2759"/>
<comment type="similarity">
    <text evidence="1">Belongs to the multicopper oxidase family.</text>
</comment>
<proteinExistence type="inferred from homology"/>
<dbReference type="PANTHER" id="PTHR11709:SF9">
    <property type="entry name" value="LACCASE-7"/>
    <property type="match status" value="1"/>
</dbReference>
<organism evidence="3 4">
    <name type="scientific">Thalictrum thalictroides</name>
    <name type="common">Rue-anemone</name>
    <name type="synonym">Anemone thalictroides</name>
    <dbReference type="NCBI Taxonomy" id="46969"/>
    <lineage>
        <taxon>Eukaryota</taxon>
        <taxon>Viridiplantae</taxon>
        <taxon>Streptophyta</taxon>
        <taxon>Embryophyta</taxon>
        <taxon>Tracheophyta</taxon>
        <taxon>Spermatophyta</taxon>
        <taxon>Magnoliopsida</taxon>
        <taxon>Ranunculales</taxon>
        <taxon>Ranunculaceae</taxon>
        <taxon>Thalictroideae</taxon>
        <taxon>Thalictrum</taxon>
    </lineage>
</organism>
<dbReference type="GO" id="GO:0016491">
    <property type="term" value="F:oxidoreductase activity"/>
    <property type="evidence" value="ECO:0007669"/>
    <property type="project" value="InterPro"/>
</dbReference>
<dbReference type="InterPro" id="IPR008972">
    <property type="entry name" value="Cupredoxin"/>
</dbReference>
<dbReference type="AlphaFoldDB" id="A0A7J6W6J4"/>
<evidence type="ECO:0000313" key="3">
    <source>
        <dbReference type="EMBL" id="KAF5192150.1"/>
    </source>
</evidence>
<name>A0A7J6W6J4_THATH</name>
<gene>
    <name evidence="3" type="ORF">FRX31_018263</name>
</gene>
<sequence>MFITLSIGMVPCGPVANCTGPFGPWYRLAASMNNESFVLPSTLSMLEAFHYGVLKDTTLGAAENHPMHFHGFDFYVLAQGFGNYDPVNDPKKFNLVNPQKRNTIAVPIGGWAVIRFRADNPGETQAPKFPLF</sequence>
<dbReference type="InterPro" id="IPR011706">
    <property type="entry name" value="Cu-oxidase_C"/>
</dbReference>
<protein>
    <submittedName>
        <fullName evidence="3">Laccase</fullName>
    </submittedName>
</protein>
<evidence type="ECO:0000313" key="4">
    <source>
        <dbReference type="Proteomes" id="UP000554482"/>
    </source>
</evidence>
<dbReference type="Gene3D" id="2.60.40.420">
    <property type="entry name" value="Cupredoxins - blue copper proteins"/>
    <property type="match status" value="1"/>
</dbReference>
<dbReference type="Pfam" id="PF07731">
    <property type="entry name" value="Cu-oxidase_2"/>
    <property type="match status" value="1"/>
</dbReference>
<dbReference type="SUPFAM" id="SSF49503">
    <property type="entry name" value="Cupredoxins"/>
    <property type="match status" value="1"/>
</dbReference>
<evidence type="ECO:0000256" key="1">
    <source>
        <dbReference type="ARBA" id="ARBA00010609"/>
    </source>
</evidence>
<keyword evidence="4" id="KW-1185">Reference proteome</keyword>
<comment type="caution">
    <text evidence="3">The sequence shown here is derived from an EMBL/GenBank/DDBJ whole genome shotgun (WGS) entry which is preliminary data.</text>
</comment>
<dbReference type="PANTHER" id="PTHR11709">
    <property type="entry name" value="MULTI-COPPER OXIDASE"/>
    <property type="match status" value="1"/>
</dbReference>
<evidence type="ECO:0000259" key="2">
    <source>
        <dbReference type="Pfam" id="PF07731"/>
    </source>
</evidence>
<feature type="domain" description="Plastocyanin-like" evidence="2">
    <location>
        <begin position="53"/>
        <end position="123"/>
    </location>
</feature>
<dbReference type="EMBL" id="JABWDY010021780">
    <property type="protein sequence ID" value="KAF5192150.1"/>
    <property type="molecule type" value="Genomic_DNA"/>
</dbReference>
<accession>A0A7J6W6J4</accession>